<proteinExistence type="predicted"/>
<dbReference type="RefSeq" id="WP_145457628.1">
    <property type="nucleotide sequence ID" value="NZ_CP036317.1"/>
</dbReference>
<dbReference type="EMBL" id="CP036317">
    <property type="protein sequence ID" value="QDV19654.1"/>
    <property type="molecule type" value="Genomic_DNA"/>
</dbReference>
<evidence type="ECO:0000313" key="2">
    <source>
        <dbReference type="Proteomes" id="UP000320839"/>
    </source>
</evidence>
<sequence length="171" mass="19266">MTPHEIVDLLDQFRVQSQSERSLPEDLPAGREILALPLEDQRQAFLAIYGCLLDDVEPFVSRGEGLEYMNEGWSFKKLHAELGIRNLPLSDDDFYKIINTGLSWEGQFSFILYQLESHYSGRSLPSAVKAAVTDARQLLSEIHEAFAGDGLEQGYLDDQIERCDDLLNAGT</sequence>
<protein>
    <submittedName>
        <fullName evidence="1">Uncharacterized protein</fullName>
    </submittedName>
</protein>
<evidence type="ECO:0000313" key="1">
    <source>
        <dbReference type="EMBL" id="QDV19654.1"/>
    </source>
</evidence>
<reference evidence="1 2" key="1">
    <citation type="submission" date="2019-02" db="EMBL/GenBank/DDBJ databases">
        <title>Deep-cultivation of Planctomycetes and their phenomic and genomic characterization uncovers novel biology.</title>
        <authorList>
            <person name="Wiegand S."/>
            <person name="Jogler M."/>
            <person name="Boedeker C."/>
            <person name="Pinto D."/>
            <person name="Vollmers J."/>
            <person name="Rivas-Marin E."/>
            <person name="Kohn T."/>
            <person name="Peeters S.H."/>
            <person name="Heuer A."/>
            <person name="Rast P."/>
            <person name="Oberbeckmann S."/>
            <person name="Bunk B."/>
            <person name="Jeske O."/>
            <person name="Meyerdierks A."/>
            <person name="Storesund J.E."/>
            <person name="Kallscheuer N."/>
            <person name="Luecker S."/>
            <person name="Lage O.M."/>
            <person name="Pohl T."/>
            <person name="Merkel B.J."/>
            <person name="Hornburger P."/>
            <person name="Mueller R.-W."/>
            <person name="Bruemmer F."/>
            <person name="Labrenz M."/>
            <person name="Spormann A.M."/>
            <person name="Op den Camp H."/>
            <person name="Overmann J."/>
            <person name="Amann R."/>
            <person name="Jetten M.S.M."/>
            <person name="Mascher T."/>
            <person name="Medema M.H."/>
            <person name="Devos D.P."/>
            <person name="Kaster A.-K."/>
            <person name="Ovreas L."/>
            <person name="Rohde M."/>
            <person name="Galperin M.Y."/>
            <person name="Jogler C."/>
        </authorList>
    </citation>
    <scope>NUCLEOTIDE SEQUENCE [LARGE SCALE GENOMIC DNA]</scope>
    <source>
        <strain evidence="1 2">Pan153</strain>
    </source>
</reference>
<dbReference type="AlphaFoldDB" id="A0A518FTI4"/>
<dbReference type="Proteomes" id="UP000320839">
    <property type="component" value="Chromosome"/>
</dbReference>
<accession>A0A518FTI4</accession>
<gene>
    <name evidence="1" type="ORF">Pan153_43200</name>
</gene>
<name>A0A518FTI4_9PLAN</name>
<organism evidence="1 2">
    <name type="scientific">Gimesia panareensis</name>
    <dbReference type="NCBI Taxonomy" id="2527978"/>
    <lineage>
        <taxon>Bacteria</taxon>
        <taxon>Pseudomonadati</taxon>
        <taxon>Planctomycetota</taxon>
        <taxon>Planctomycetia</taxon>
        <taxon>Planctomycetales</taxon>
        <taxon>Planctomycetaceae</taxon>
        <taxon>Gimesia</taxon>
    </lineage>
</organism>